<dbReference type="SUPFAM" id="SSF51391">
    <property type="entry name" value="Thiamin phosphate synthase"/>
    <property type="match status" value="1"/>
</dbReference>
<organism evidence="2 3">
    <name type="scientific">Blastomonas aquatica</name>
    <dbReference type="NCBI Taxonomy" id="1510276"/>
    <lineage>
        <taxon>Bacteria</taxon>
        <taxon>Pseudomonadati</taxon>
        <taxon>Pseudomonadota</taxon>
        <taxon>Alphaproteobacteria</taxon>
        <taxon>Sphingomonadales</taxon>
        <taxon>Sphingomonadaceae</taxon>
        <taxon>Blastomonas</taxon>
    </lineage>
</organism>
<dbReference type="Gene3D" id="3.20.20.70">
    <property type="entry name" value="Aldolase class I"/>
    <property type="match status" value="1"/>
</dbReference>
<comment type="caution">
    <text evidence="2">The sequence shown here is derived from an EMBL/GenBank/DDBJ whole genome shotgun (WGS) entry which is preliminary data.</text>
</comment>
<keyword evidence="3" id="KW-1185">Reference proteome</keyword>
<evidence type="ECO:0000313" key="3">
    <source>
        <dbReference type="Proteomes" id="UP000614261"/>
    </source>
</evidence>
<reference evidence="3" key="1">
    <citation type="journal article" date="2019" name="Int. J. Syst. Evol. Microbiol.">
        <title>The Global Catalogue of Microorganisms (GCM) 10K type strain sequencing project: providing services to taxonomists for standard genome sequencing and annotation.</title>
        <authorList>
            <consortium name="The Broad Institute Genomics Platform"/>
            <consortium name="The Broad Institute Genome Sequencing Center for Infectious Disease"/>
            <person name="Wu L."/>
            <person name="Ma J."/>
        </authorList>
    </citation>
    <scope>NUCLEOTIDE SEQUENCE [LARGE SCALE GENOMIC DNA]</scope>
    <source>
        <strain evidence="3">CGMCC 1.12851</strain>
    </source>
</reference>
<accession>A0ABQ1ITA4</accession>
<evidence type="ECO:0000259" key="1">
    <source>
        <dbReference type="Pfam" id="PF02581"/>
    </source>
</evidence>
<dbReference type="InterPro" id="IPR036206">
    <property type="entry name" value="ThiamineP_synth_sf"/>
</dbReference>
<gene>
    <name evidence="2" type="ORF">GCM10010833_01740</name>
</gene>
<dbReference type="InterPro" id="IPR022998">
    <property type="entry name" value="ThiamineP_synth_TenI"/>
</dbReference>
<feature type="domain" description="Thiamine phosphate synthase/TenI" evidence="1">
    <location>
        <begin position="15"/>
        <end position="180"/>
    </location>
</feature>
<sequence>MSRRQPGKSVVPRLWLITDARNDARLERAIARLPLGAGLIFRHYHLPPDERRARFDRLARLIRTRGGVIVLAGDGPTARRWRADGCYGAPGDGTAGGLLRLVTVHDMAELRRGNTNRGPSLALISPVFATRTHPGGATLGVPRFATLARLSRHRVIALGGMTRARARHVGAIIDGWAAIDGLSD</sequence>
<dbReference type="EMBL" id="BMGD01000001">
    <property type="protein sequence ID" value="GGB50711.1"/>
    <property type="molecule type" value="Genomic_DNA"/>
</dbReference>
<proteinExistence type="predicted"/>
<name>A0ABQ1ITA4_9SPHN</name>
<dbReference type="Proteomes" id="UP000614261">
    <property type="component" value="Unassembled WGS sequence"/>
</dbReference>
<dbReference type="CDD" id="cd00564">
    <property type="entry name" value="TMP_TenI"/>
    <property type="match status" value="1"/>
</dbReference>
<protein>
    <recommendedName>
        <fullName evidence="1">Thiamine phosphate synthase/TenI domain-containing protein</fullName>
    </recommendedName>
</protein>
<evidence type="ECO:0000313" key="2">
    <source>
        <dbReference type="EMBL" id="GGB50711.1"/>
    </source>
</evidence>
<dbReference type="InterPro" id="IPR013785">
    <property type="entry name" value="Aldolase_TIM"/>
</dbReference>
<dbReference type="RefSeq" id="WP_188512481.1">
    <property type="nucleotide sequence ID" value="NZ_BMGD01000001.1"/>
</dbReference>
<dbReference type="Pfam" id="PF02581">
    <property type="entry name" value="TMP-TENI"/>
    <property type="match status" value="1"/>
</dbReference>